<accession>A0A167PDY0</accession>
<dbReference type="RefSeq" id="WP_063379560.1">
    <property type="nucleotide sequence ID" value="NZ_AUXX01000001.1"/>
</dbReference>
<evidence type="ECO:0008006" key="3">
    <source>
        <dbReference type="Google" id="ProtNLM"/>
    </source>
</evidence>
<reference evidence="1 2" key="1">
    <citation type="submission" date="2013-07" db="EMBL/GenBank/DDBJ databases">
        <title>Comparative Genomic and Metabolomic Analysis of Twelve Strains of Pseudoalteromonas luteoviolacea.</title>
        <authorList>
            <person name="Vynne N.G."/>
            <person name="Mansson M."/>
            <person name="Gram L."/>
        </authorList>
    </citation>
    <scope>NUCLEOTIDE SEQUENCE [LARGE SCALE GENOMIC DNA]</scope>
    <source>
        <strain evidence="1 2">S4060-1</strain>
    </source>
</reference>
<dbReference type="Proteomes" id="UP000076661">
    <property type="component" value="Unassembled WGS sequence"/>
</dbReference>
<evidence type="ECO:0000313" key="1">
    <source>
        <dbReference type="EMBL" id="KZN70428.1"/>
    </source>
</evidence>
<sequence length="142" mass="15646">MPLTLTLTEDVLPEGAEKLAIAKITEAMLKWHNLAGNEIMKSNITAMVQVLPKNATYAGGEEFSGVWVEWKVPSFAFTDRDVQIGFGQDVTDIIYELSGRTQPRENIYINVVHAVDGSWNFNGVAMTNEQITQAISTNGVSQ</sequence>
<organism evidence="1 2">
    <name type="scientific">Pseudoalteromonas luteoviolacea S4060-1</name>
    <dbReference type="NCBI Taxonomy" id="1365257"/>
    <lineage>
        <taxon>Bacteria</taxon>
        <taxon>Pseudomonadati</taxon>
        <taxon>Pseudomonadota</taxon>
        <taxon>Gammaproteobacteria</taxon>
        <taxon>Alteromonadales</taxon>
        <taxon>Pseudoalteromonadaceae</taxon>
        <taxon>Pseudoalteromonas</taxon>
    </lineage>
</organism>
<name>A0A167PDY0_9GAMM</name>
<protein>
    <recommendedName>
        <fullName evidence="3">4-oxalocrotonate tautomerase</fullName>
    </recommendedName>
</protein>
<dbReference type="PATRIC" id="fig|1365257.3.peg.116"/>
<dbReference type="AlphaFoldDB" id="A0A167PDY0"/>
<dbReference type="EMBL" id="AUXX01000001">
    <property type="protein sequence ID" value="KZN70428.1"/>
    <property type="molecule type" value="Genomic_DNA"/>
</dbReference>
<evidence type="ECO:0000313" key="2">
    <source>
        <dbReference type="Proteomes" id="UP000076661"/>
    </source>
</evidence>
<comment type="caution">
    <text evidence="1">The sequence shown here is derived from an EMBL/GenBank/DDBJ whole genome shotgun (WGS) entry which is preliminary data.</text>
</comment>
<proteinExistence type="predicted"/>
<gene>
    <name evidence="1" type="ORF">N478_00560</name>
</gene>